<organism evidence="1 2">
    <name type="scientific">Haliovirga abyssi</name>
    <dbReference type="NCBI Taxonomy" id="2996794"/>
    <lineage>
        <taxon>Bacteria</taxon>
        <taxon>Fusobacteriati</taxon>
        <taxon>Fusobacteriota</taxon>
        <taxon>Fusobacteriia</taxon>
        <taxon>Fusobacteriales</taxon>
        <taxon>Haliovirgaceae</taxon>
        <taxon>Haliovirga</taxon>
    </lineage>
</organism>
<keyword evidence="2" id="KW-1185">Reference proteome</keyword>
<evidence type="ECO:0000313" key="2">
    <source>
        <dbReference type="Proteomes" id="UP001321582"/>
    </source>
</evidence>
<reference evidence="1 2" key="1">
    <citation type="submission" date="2022-11" db="EMBL/GenBank/DDBJ databases">
        <title>Haliovirga abyssi gen. nov., sp. nov., a mesophilic fermentative bacterium isolated from the Iheya North hydrothermal field and the proposal of Haliovirgaceae fam. nov.</title>
        <authorList>
            <person name="Miyazaki U."/>
            <person name="Tame A."/>
            <person name="Miyazaki J."/>
            <person name="Takai K."/>
            <person name="Sawayama S."/>
            <person name="Kitajima M."/>
            <person name="Okamoto A."/>
            <person name="Nakagawa S."/>
        </authorList>
    </citation>
    <scope>NUCLEOTIDE SEQUENCE [LARGE SCALE GENOMIC DNA]</scope>
    <source>
        <strain evidence="1 2">IC12</strain>
    </source>
</reference>
<name>A0AAU9E143_9FUSO</name>
<gene>
    <name evidence="1" type="ORF">HLVA_06540</name>
</gene>
<accession>A0AAU9E143</accession>
<dbReference type="KEGG" id="haby:HLVA_06540"/>
<protein>
    <submittedName>
        <fullName evidence="1">Uncharacterized protein</fullName>
    </submittedName>
</protein>
<proteinExistence type="predicted"/>
<dbReference type="AlphaFoldDB" id="A0AAU9E143"/>
<evidence type="ECO:0000313" key="1">
    <source>
        <dbReference type="EMBL" id="BDU50085.1"/>
    </source>
</evidence>
<dbReference type="Proteomes" id="UP001321582">
    <property type="component" value="Chromosome"/>
</dbReference>
<sequence length="207" mass="25002">MEILEEKAKNGQNTYIIENNSKKIYLYSKYDPNKDVERAIKNIDFNEEQIFILLGFGKYHIEKIKKNMTENSNLIIFDLEENIKKLKKYYMKDEKVFSEKNFNEILKYVSLNSKKTYTFIKVNSLYRINRATYDTVQNEIEKLFNLYRKVPDDFLKEYNGNFLENCKLSEAKINYEFKDYMYLLTKEILVTYTRRDNNYGNKKSNIS</sequence>
<dbReference type="EMBL" id="AP027059">
    <property type="protein sequence ID" value="BDU50085.1"/>
    <property type="molecule type" value="Genomic_DNA"/>
</dbReference>
<dbReference type="RefSeq" id="WP_307905021.1">
    <property type="nucleotide sequence ID" value="NZ_AP027059.1"/>
</dbReference>